<organism evidence="2 3">
    <name type="scientific">Oryza sativa subsp. japonica</name>
    <name type="common">Rice</name>
    <dbReference type="NCBI Taxonomy" id="39947"/>
    <lineage>
        <taxon>Eukaryota</taxon>
        <taxon>Viridiplantae</taxon>
        <taxon>Streptophyta</taxon>
        <taxon>Embryophyta</taxon>
        <taxon>Tracheophyta</taxon>
        <taxon>Spermatophyta</taxon>
        <taxon>Magnoliopsida</taxon>
        <taxon>Liliopsida</taxon>
        <taxon>Poales</taxon>
        <taxon>Poaceae</taxon>
        <taxon>BOP clade</taxon>
        <taxon>Oryzoideae</taxon>
        <taxon>Oryzeae</taxon>
        <taxon>Oryzinae</taxon>
        <taxon>Oryza</taxon>
        <taxon>Oryza sativa</taxon>
    </lineage>
</organism>
<feature type="compositionally biased region" description="Pro residues" evidence="1">
    <location>
        <begin position="141"/>
        <end position="154"/>
    </location>
</feature>
<reference evidence="3" key="2">
    <citation type="journal article" date="2008" name="Nucleic Acids Res.">
        <title>The rice annotation project database (RAP-DB): 2008 update.</title>
        <authorList>
            <consortium name="The rice annotation project (RAP)"/>
        </authorList>
    </citation>
    <scope>GENOME REANNOTATION</scope>
    <source>
        <strain evidence="3">cv. Nipponbare</strain>
    </source>
</reference>
<gene>
    <name evidence="2" type="primary">OSJNBa0091C07.5</name>
</gene>
<feature type="region of interest" description="Disordered" evidence="1">
    <location>
        <begin position="133"/>
        <end position="160"/>
    </location>
</feature>
<sequence>MGDYTADYTGIGYMQNLANGMTGHDTGLTASYAVQTVPTIAGQTVHSRSDRALFSQIGPPVAGLTAPLITGQTGPWAGQTGFLGVSPGFYTTTSSTDFNYYSSPVNTVSHTIPRIPNAYNDINRGYPPDTRYGQYNNIVPQQPPFRPPSPPPDPPKPETAEDWFRNTIRENFAKLRNRAREYQKPYPDFYDIRQHILCTRE</sequence>
<evidence type="ECO:0000313" key="2">
    <source>
        <dbReference type="EMBL" id="CAE05843.2"/>
    </source>
</evidence>
<protein>
    <submittedName>
        <fullName evidence="2">OSJNBa0091C07.5 protein</fullName>
    </submittedName>
</protein>
<accession>Q7F963</accession>
<reference evidence="3" key="1">
    <citation type="journal article" date="2005" name="Nature">
        <title>The map-based sequence of the rice genome.</title>
        <authorList>
            <consortium name="International rice genome sequencing project (IRGSP)"/>
            <person name="Matsumoto T."/>
            <person name="Wu J."/>
            <person name="Kanamori H."/>
            <person name="Katayose Y."/>
            <person name="Fujisawa M."/>
            <person name="Namiki N."/>
            <person name="Mizuno H."/>
            <person name="Yamamoto K."/>
            <person name="Antonio B.A."/>
            <person name="Baba T."/>
            <person name="Sakata K."/>
            <person name="Nagamura Y."/>
            <person name="Aoki H."/>
            <person name="Arikawa K."/>
            <person name="Arita K."/>
            <person name="Bito T."/>
            <person name="Chiden Y."/>
            <person name="Fujitsuka N."/>
            <person name="Fukunaka R."/>
            <person name="Hamada M."/>
            <person name="Harada C."/>
            <person name="Hayashi A."/>
            <person name="Hijishita S."/>
            <person name="Honda M."/>
            <person name="Hosokawa S."/>
            <person name="Ichikawa Y."/>
            <person name="Idonuma A."/>
            <person name="Iijima M."/>
            <person name="Ikeda M."/>
            <person name="Ikeno M."/>
            <person name="Ito K."/>
            <person name="Ito S."/>
            <person name="Ito T."/>
            <person name="Ito Y."/>
            <person name="Ito Y."/>
            <person name="Iwabuchi A."/>
            <person name="Kamiya K."/>
            <person name="Karasawa W."/>
            <person name="Kurita K."/>
            <person name="Katagiri S."/>
            <person name="Kikuta A."/>
            <person name="Kobayashi H."/>
            <person name="Kobayashi N."/>
            <person name="Machita K."/>
            <person name="Maehara T."/>
            <person name="Masukawa M."/>
            <person name="Mizubayashi T."/>
            <person name="Mukai Y."/>
            <person name="Nagasaki H."/>
            <person name="Nagata Y."/>
            <person name="Naito S."/>
            <person name="Nakashima M."/>
            <person name="Nakama Y."/>
            <person name="Nakamichi Y."/>
            <person name="Nakamura M."/>
            <person name="Meguro A."/>
            <person name="Negishi M."/>
            <person name="Ohta I."/>
            <person name="Ohta T."/>
            <person name="Okamoto M."/>
            <person name="Ono N."/>
            <person name="Saji S."/>
            <person name="Sakaguchi M."/>
            <person name="Sakai K."/>
            <person name="Shibata M."/>
            <person name="Shimokawa T."/>
            <person name="Song J."/>
            <person name="Takazaki Y."/>
            <person name="Terasawa K."/>
            <person name="Tsugane M."/>
            <person name="Tsuji K."/>
            <person name="Ueda S."/>
            <person name="Waki K."/>
            <person name="Yamagata H."/>
            <person name="Yamamoto M."/>
            <person name="Yamamoto S."/>
            <person name="Yamane H."/>
            <person name="Yoshiki S."/>
            <person name="Yoshihara R."/>
            <person name="Yukawa K."/>
            <person name="Zhong H."/>
            <person name="Yano M."/>
            <person name="Yuan Q."/>
            <person name="Ouyang S."/>
            <person name="Liu J."/>
            <person name="Jones K.M."/>
            <person name="Gansberger K."/>
            <person name="Moffat K."/>
            <person name="Hill J."/>
            <person name="Bera J."/>
            <person name="Fadrosh D."/>
            <person name="Jin S."/>
            <person name="Johri S."/>
            <person name="Kim M."/>
            <person name="Overton L."/>
            <person name="Reardon M."/>
            <person name="Tsitrin T."/>
            <person name="Vuong H."/>
            <person name="Weaver B."/>
            <person name="Ciecko A."/>
            <person name="Tallon L."/>
            <person name="Jackson J."/>
            <person name="Pai G."/>
            <person name="Aken S.V."/>
            <person name="Utterback T."/>
            <person name="Reidmuller S."/>
            <person name="Feldblyum T."/>
            <person name="Hsiao J."/>
            <person name="Zismann V."/>
            <person name="Iobst S."/>
            <person name="de Vazeille A.R."/>
            <person name="Buell C.R."/>
            <person name="Ying K."/>
            <person name="Li Y."/>
            <person name="Lu T."/>
            <person name="Huang Y."/>
            <person name="Zhao Q."/>
            <person name="Feng Q."/>
            <person name="Zhang L."/>
            <person name="Zhu J."/>
            <person name="Weng Q."/>
            <person name="Mu J."/>
            <person name="Lu Y."/>
            <person name="Fan D."/>
            <person name="Liu Y."/>
            <person name="Guan J."/>
            <person name="Zhang Y."/>
            <person name="Yu S."/>
            <person name="Liu X."/>
            <person name="Zhang Y."/>
            <person name="Hong G."/>
            <person name="Han B."/>
            <person name="Choisne N."/>
            <person name="Demange N."/>
            <person name="Orjeda G."/>
            <person name="Samain S."/>
            <person name="Cattolico L."/>
            <person name="Pelletier E."/>
            <person name="Couloux A."/>
            <person name="Segurens B."/>
            <person name="Wincker P."/>
            <person name="D'Hont A."/>
            <person name="Scarpelli C."/>
            <person name="Weissenbach J."/>
            <person name="Salanoubat M."/>
            <person name="Quetier F."/>
            <person name="Yu Y."/>
            <person name="Kim H.R."/>
            <person name="Rambo T."/>
            <person name="Currie J."/>
            <person name="Collura K."/>
            <person name="Luo M."/>
            <person name="Yang T."/>
            <person name="Ammiraju J.S.S."/>
            <person name="Engler F."/>
            <person name="Soderlund C."/>
            <person name="Wing R.A."/>
            <person name="Palmer L.E."/>
            <person name="de la Bastide M."/>
            <person name="Spiegel L."/>
            <person name="Nascimento L."/>
            <person name="Zutavern T."/>
            <person name="O'Shaughnessy A."/>
            <person name="Dike S."/>
            <person name="Dedhia N."/>
            <person name="Preston R."/>
            <person name="Balija V."/>
            <person name="McCombie W.R."/>
            <person name="Chow T."/>
            <person name="Chen H."/>
            <person name="Chung M."/>
            <person name="Chen C."/>
            <person name="Shaw J."/>
            <person name="Wu H."/>
            <person name="Hsiao K."/>
            <person name="Chao Y."/>
            <person name="Chu M."/>
            <person name="Cheng C."/>
            <person name="Hour A."/>
            <person name="Lee P."/>
            <person name="Lin S."/>
            <person name="Lin Y."/>
            <person name="Liou J."/>
            <person name="Liu S."/>
            <person name="Hsing Y."/>
            <person name="Raghuvanshi S."/>
            <person name="Mohanty A."/>
            <person name="Bharti A.K."/>
            <person name="Gaur A."/>
            <person name="Gupta V."/>
            <person name="Kumar D."/>
            <person name="Ravi V."/>
            <person name="Vij S."/>
            <person name="Kapur A."/>
            <person name="Khurana P."/>
            <person name="Khurana P."/>
            <person name="Khurana J.P."/>
            <person name="Tyagi A.K."/>
            <person name="Gaikwad K."/>
            <person name="Singh A."/>
            <person name="Dalal V."/>
            <person name="Srivastava S."/>
            <person name="Dixit A."/>
            <person name="Pal A.K."/>
            <person name="Ghazi I.A."/>
            <person name="Yadav M."/>
            <person name="Pandit A."/>
            <person name="Bhargava A."/>
            <person name="Sureshbabu K."/>
            <person name="Batra K."/>
            <person name="Sharma T.R."/>
            <person name="Mohapatra T."/>
            <person name="Singh N.K."/>
            <person name="Messing J."/>
            <person name="Nelson A.B."/>
            <person name="Fuks G."/>
            <person name="Kavchok S."/>
            <person name="Keizer G."/>
            <person name="Linton E."/>
            <person name="Llaca V."/>
            <person name="Song R."/>
            <person name="Tanyolac B."/>
            <person name="Young S."/>
            <person name="Ho-Il K."/>
            <person name="Hahn J.H."/>
            <person name="Sangsakoo G."/>
            <person name="Vanavichit A."/>
            <person name="de Mattos Luiz.A.T."/>
            <person name="Zimmer P.D."/>
            <person name="Malone G."/>
            <person name="Dellagostin O."/>
            <person name="de Oliveira A.C."/>
            <person name="Bevan M."/>
            <person name="Bancroft I."/>
            <person name="Minx P."/>
            <person name="Cordum H."/>
            <person name="Wilson R."/>
            <person name="Cheng Z."/>
            <person name="Jin W."/>
            <person name="Jiang J."/>
            <person name="Leong S.A."/>
            <person name="Iwama H."/>
            <person name="Gojobori T."/>
            <person name="Itoh T."/>
            <person name="Niimura Y."/>
            <person name="Fujii Y."/>
            <person name="Habara T."/>
            <person name="Sakai H."/>
            <person name="Sato Y."/>
            <person name="Wilson G."/>
            <person name="Kumar K."/>
            <person name="McCouch S."/>
            <person name="Juretic N."/>
            <person name="Hoen D."/>
            <person name="Wright S."/>
            <person name="Bruskiewich R."/>
            <person name="Bureau T."/>
            <person name="Miyao A."/>
            <person name="Hirochika H."/>
            <person name="Nishikawa T."/>
            <person name="Kadowaki K."/>
            <person name="Sugiura M."/>
            <person name="Burr B."/>
            <person name="Sasaki T."/>
        </authorList>
    </citation>
    <scope>NUCLEOTIDE SEQUENCE [LARGE SCALE GENOMIC DNA]</scope>
    <source>
        <strain evidence="3">cv. Nipponbare</strain>
    </source>
</reference>
<dbReference type="Proteomes" id="UP000000763">
    <property type="component" value="Chromosome 4"/>
</dbReference>
<evidence type="ECO:0000313" key="3">
    <source>
        <dbReference type="Proteomes" id="UP000000763"/>
    </source>
</evidence>
<dbReference type="AlphaFoldDB" id="Q7F963"/>
<evidence type="ECO:0000256" key="1">
    <source>
        <dbReference type="SAM" id="MobiDB-lite"/>
    </source>
</evidence>
<name>Q7F963_ORYSJ</name>
<dbReference type="EMBL" id="AL731624">
    <property type="protein sequence ID" value="CAE05843.2"/>
    <property type="molecule type" value="Genomic_DNA"/>
</dbReference>
<proteinExistence type="predicted"/>